<dbReference type="PANTHER" id="PTHR33148:SF6">
    <property type="entry name" value="DUF4228 DOMAIN-CONTAINING PROTEIN"/>
    <property type="match status" value="1"/>
</dbReference>
<dbReference type="PANTHER" id="PTHR33148">
    <property type="entry name" value="PLASTID MOVEMENT IMPAIRED PROTEIN-RELATED"/>
    <property type="match status" value="1"/>
</dbReference>
<gene>
    <name evidence="1" type="ORF">L484_027215</name>
</gene>
<sequence>MGNSITGGGKKRVKIMKINGETFKVKIPIRALDVTKDHQGHVLLDSEAVKHFGIKANPLEPQQHLKPNKVYFLVEIPRFPTSENNQDEISRGARRVRSGINMSAKDRLECLMLSRRSVSDMSLLRPSSSTGLSSGGPGPVRVKMRLPLAQVEKLVEESRDKVEVAEKILALYMGDDGGAHVAAAKDGGLIRREEWKPGRASITKNHEARQKRVSFLPIEEGEIRLALAAS</sequence>
<name>W9S984_9ROSA</name>
<dbReference type="Pfam" id="PF14009">
    <property type="entry name" value="PADRE"/>
    <property type="match status" value="1"/>
</dbReference>
<dbReference type="Proteomes" id="UP000030645">
    <property type="component" value="Unassembled WGS sequence"/>
</dbReference>
<dbReference type="STRING" id="981085.W9S984"/>
<proteinExistence type="predicted"/>
<reference evidence="2" key="1">
    <citation type="submission" date="2013-01" db="EMBL/GenBank/DDBJ databases">
        <title>Draft Genome Sequence of a Mulberry Tree, Morus notabilis C.K. Schneid.</title>
        <authorList>
            <person name="He N."/>
            <person name="Zhao S."/>
        </authorList>
    </citation>
    <scope>NUCLEOTIDE SEQUENCE</scope>
</reference>
<evidence type="ECO:0000313" key="2">
    <source>
        <dbReference type="Proteomes" id="UP000030645"/>
    </source>
</evidence>
<dbReference type="InterPro" id="IPR025322">
    <property type="entry name" value="PADRE_dom"/>
</dbReference>
<dbReference type="OrthoDB" id="676555at2759"/>
<dbReference type="KEGG" id="mnt:21409838"/>
<dbReference type="AlphaFoldDB" id="W9S984"/>
<organism evidence="1 2">
    <name type="scientific">Morus notabilis</name>
    <dbReference type="NCBI Taxonomy" id="981085"/>
    <lineage>
        <taxon>Eukaryota</taxon>
        <taxon>Viridiplantae</taxon>
        <taxon>Streptophyta</taxon>
        <taxon>Embryophyta</taxon>
        <taxon>Tracheophyta</taxon>
        <taxon>Spermatophyta</taxon>
        <taxon>Magnoliopsida</taxon>
        <taxon>eudicotyledons</taxon>
        <taxon>Gunneridae</taxon>
        <taxon>Pentapetalae</taxon>
        <taxon>rosids</taxon>
        <taxon>fabids</taxon>
        <taxon>Rosales</taxon>
        <taxon>Moraceae</taxon>
        <taxon>Moreae</taxon>
        <taxon>Morus</taxon>
    </lineage>
</organism>
<dbReference type="eggNOG" id="ENOG502RP95">
    <property type="taxonomic scope" value="Eukaryota"/>
</dbReference>
<dbReference type="EMBL" id="KE345919">
    <property type="protein sequence ID" value="EXC20656.1"/>
    <property type="molecule type" value="Genomic_DNA"/>
</dbReference>
<accession>W9S984</accession>
<protein>
    <recommendedName>
        <fullName evidence="3">Plastid movement impaired protein</fullName>
    </recommendedName>
</protein>
<evidence type="ECO:0000313" key="1">
    <source>
        <dbReference type="EMBL" id="EXC20656.1"/>
    </source>
</evidence>
<keyword evidence="2" id="KW-1185">Reference proteome</keyword>
<evidence type="ECO:0008006" key="3">
    <source>
        <dbReference type="Google" id="ProtNLM"/>
    </source>
</evidence>